<dbReference type="PANTHER" id="PTHR43794">
    <property type="entry name" value="AMINOHYDROLASE SSNA-RELATED"/>
    <property type="match status" value="1"/>
</dbReference>
<evidence type="ECO:0000313" key="4">
    <source>
        <dbReference type="Proteomes" id="UP000320813"/>
    </source>
</evidence>
<dbReference type="GO" id="GO:0016810">
    <property type="term" value="F:hydrolase activity, acting on carbon-nitrogen (but not peptide) bonds"/>
    <property type="evidence" value="ECO:0007669"/>
    <property type="project" value="InterPro"/>
</dbReference>
<dbReference type="InterPro" id="IPR050287">
    <property type="entry name" value="MTA/SAH_deaminase"/>
</dbReference>
<evidence type="ECO:0000313" key="3">
    <source>
        <dbReference type="EMBL" id="RZD14355.1"/>
    </source>
</evidence>
<dbReference type="SUPFAM" id="SSF51556">
    <property type="entry name" value="Metallo-dependent hydrolases"/>
    <property type="match status" value="1"/>
</dbReference>
<reference evidence="3 4" key="1">
    <citation type="submission" date="2019-01" db="EMBL/GenBank/DDBJ databases">
        <title>Insights into ecological role of a new deltaproteobacterial order Candidatus Sinidesulfobacterales (Sva0485) by metagenomics and metatranscriptomics.</title>
        <authorList>
            <person name="Tan S."/>
            <person name="Liu J."/>
            <person name="Fang Y."/>
            <person name="Hedlund B.P."/>
            <person name="Lian Z.H."/>
            <person name="Huang L.Y."/>
            <person name="Li J.T."/>
            <person name="Huang L.N."/>
            <person name="Li W.J."/>
            <person name="Jiang H.C."/>
            <person name="Dong H.L."/>
            <person name="Shu W.S."/>
        </authorList>
    </citation>
    <scope>NUCLEOTIDE SEQUENCE [LARGE SCALE GENOMIC DNA]</scope>
    <source>
        <strain evidence="3">AP3</strain>
    </source>
</reference>
<dbReference type="Pfam" id="PF01979">
    <property type="entry name" value="Amidohydro_1"/>
    <property type="match status" value="1"/>
</dbReference>
<evidence type="ECO:0000256" key="1">
    <source>
        <dbReference type="ARBA" id="ARBA00022801"/>
    </source>
</evidence>
<dbReference type="AlphaFoldDB" id="A0A519BAP6"/>
<proteinExistence type="predicted"/>
<organism evidence="3 4">
    <name type="scientific">Candidatus Acidulodesulfobacterium ferriphilum</name>
    <dbReference type="NCBI Taxonomy" id="2597223"/>
    <lineage>
        <taxon>Bacteria</taxon>
        <taxon>Deltaproteobacteria</taxon>
        <taxon>Candidatus Acidulodesulfobacterales</taxon>
        <taxon>Candidatus Acidulodesulfobacterium</taxon>
    </lineage>
</organism>
<comment type="caution">
    <text evidence="3">The sequence shown here is derived from an EMBL/GenBank/DDBJ whole genome shotgun (WGS) entry which is preliminary data.</text>
</comment>
<dbReference type="EMBL" id="SGBD01000003">
    <property type="protein sequence ID" value="RZD14355.1"/>
    <property type="molecule type" value="Genomic_DNA"/>
</dbReference>
<dbReference type="InterPro" id="IPR032466">
    <property type="entry name" value="Metal_Hydrolase"/>
</dbReference>
<dbReference type="Proteomes" id="UP000320813">
    <property type="component" value="Unassembled WGS sequence"/>
</dbReference>
<keyword evidence="1" id="KW-0378">Hydrolase</keyword>
<sequence>MIKKYFADYIFISQAASQPFIENGELIADEISGKILSVLKSNKKNYPSVERSGDFRTIIIPGFINSHTHTDLTIKPDDKTPEVFSKWVMSLIEKRKSFSPDKQNRLRIKAFKEFVKSGTTLIGDIIPLDSFYNINDSLLKTKLVPKVKGFIELRGLDPLRAPAILNEFRAFHKKYNNILRKSKNYFSLGISPHSIYSVSEELFKEIIKENSKIRLKVAIHVSEHLAETLFISGNGGDIAVNLLPALNLTKFSKPLKIFSSPISYLDYLKILNQNTSIIHANEINDEDIEIIKKSGANIIHCPRSNAFFNSKKLPLKKILDKGITVSLGTDSLYSNKTLSILDELRYAKKIHSDISSKDLFAMATINGAKILSFPNVTGTLEPNSYGDFTVFKIDKNIKVNEGNIYDNILSFKKTDIIKIVINGNVVYNKLN</sequence>
<feature type="domain" description="Amidohydrolase-related" evidence="2">
    <location>
        <begin position="58"/>
        <end position="426"/>
    </location>
</feature>
<protein>
    <recommendedName>
        <fullName evidence="2">Amidohydrolase-related domain-containing protein</fullName>
    </recommendedName>
</protein>
<dbReference type="Gene3D" id="2.30.40.10">
    <property type="entry name" value="Urease, subunit C, domain 1"/>
    <property type="match status" value="1"/>
</dbReference>
<gene>
    <name evidence="3" type="ORF">EVJ47_06730</name>
</gene>
<evidence type="ECO:0000259" key="2">
    <source>
        <dbReference type="Pfam" id="PF01979"/>
    </source>
</evidence>
<dbReference type="Gene3D" id="3.20.20.140">
    <property type="entry name" value="Metal-dependent hydrolases"/>
    <property type="match status" value="1"/>
</dbReference>
<accession>A0A519BAP6</accession>
<dbReference type="PANTHER" id="PTHR43794:SF11">
    <property type="entry name" value="AMIDOHYDROLASE-RELATED DOMAIN-CONTAINING PROTEIN"/>
    <property type="match status" value="1"/>
</dbReference>
<name>A0A519BAP6_9DELT</name>
<dbReference type="InterPro" id="IPR006680">
    <property type="entry name" value="Amidohydro-rel"/>
</dbReference>
<dbReference type="InterPro" id="IPR011059">
    <property type="entry name" value="Metal-dep_hydrolase_composite"/>
</dbReference>